<evidence type="ECO:0000256" key="1">
    <source>
        <dbReference type="SAM" id="MobiDB-lite"/>
    </source>
</evidence>
<gene>
    <name evidence="2" type="ORF">ARMOST_21827</name>
</gene>
<proteinExistence type="predicted"/>
<evidence type="ECO:0000313" key="3">
    <source>
        <dbReference type="Proteomes" id="UP000219338"/>
    </source>
</evidence>
<dbReference type="AlphaFoldDB" id="A0A284SB52"/>
<reference evidence="3" key="1">
    <citation type="journal article" date="2017" name="Nat. Ecol. Evol.">
        <title>Genome expansion and lineage-specific genetic innovations in the forest pathogenic fungi Armillaria.</title>
        <authorList>
            <person name="Sipos G."/>
            <person name="Prasanna A.N."/>
            <person name="Walter M.C."/>
            <person name="O'Connor E."/>
            <person name="Balint B."/>
            <person name="Krizsan K."/>
            <person name="Kiss B."/>
            <person name="Hess J."/>
            <person name="Varga T."/>
            <person name="Slot J."/>
            <person name="Riley R."/>
            <person name="Boka B."/>
            <person name="Rigling D."/>
            <person name="Barry K."/>
            <person name="Lee J."/>
            <person name="Mihaltcheva S."/>
            <person name="LaButti K."/>
            <person name="Lipzen A."/>
            <person name="Waldron R."/>
            <person name="Moloney N.M."/>
            <person name="Sperisen C."/>
            <person name="Kredics L."/>
            <person name="Vagvoelgyi C."/>
            <person name="Patrignani A."/>
            <person name="Fitzpatrick D."/>
            <person name="Nagy I."/>
            <person name="Doyle S."/>
            <person name="Anderson J.B."/>
            <person name="Grigoriev I.V."/>
            <person name="Gueldener U."/>
            <person name="Muensterkoetter M."/>
            <person name="Nagy L.G."/>
        </authorList>
    </citation>
    <scope>NUCLEOTIDE SEQUENCE [LARGE SCALE GENOMIC DNA]</scope>
    <source>
        <strain evidence="3">C18/9</strain>
    </source>
</reference>
<organism evidence="2 3">
    <name type="scientific">Armillaria ostoyae</name>
    <name type="common">Armillaria root rot fungus</name>
    <dbReference type="NCBI Taxonomy" id="47428"/>
    <lineage>
        <taxon>Eukaryota</taxon>
        <taxon>Fungi</taxon>
        <taxon>Dikarya</taxon>
        <taxon>Basidiomycota</taxon>
        <taxon>Agaricomycotina</taxon>
        <taxon>Agaricomycetes</taxon>
        <taxon>Agaricomycetidae</taxon>
        <taxon>Agaricales</taxon>
        <taxon>Marasmiineae</taxon>
        <taxon>Physalacriaceae</taxon>
        <taxon>Armillaria</taxon>
    </lineage>
</organism>
<dbReference type="OrthoDB" id="10554120at2759"/>
<dbReference type="Proteomes" id="UP000219338">
    <property type="component" value="Unassembled WGS sequence"/>
</dbReference>
<name>A0A284SB52_ARMOS</name>
<keyword evidence="3" id="KW-1185">Reference proteome</keyword>
<evidence type="ECO:0000313" key="2">
    <source>
        <dbReference type="EMBL" id="SJL18247.1"/>
    </source>
</evidence>
<sequence>MLGVSYRKYRARHRIQDMLSQALKLKLKLQSIFHGRRVGMWMPLHFASISSTFYHPRWLATTHQATPQECKTDEDVTSDRSSSSTPEPNAADEAKLQNCCSPIPPPNPPVSHYSRLRSFARICAGSLPPALLADYKADPSFRTSLPLPVPISHICRTVFHGGLSINISALNVDKAPNTPQNMEGFSTQPTSLRTTITCAPRYDYTSTSGAGRDSVLKMTIPLRRVGWLAVLKDMLRSHLVAHNNNGYLAKMASSS</sequence>
<dbReference type="EMBL" id="FUEG01000056">
    <property type="protein sequence ID" value="SJL18247.1"/>
    <property type="molecule type" value="Genomic_DNA"/>
</dbReference>
<protein>
    <submittedName>
        <fullName evidence="2">Uncharacterized protein</fullName>
    </submittedName>
</protein>
<feature type="region of interest" description="Disordered" evidence="1">
    <location>
        <begin position="64"/>
        <end position="93"/>
    </location>
</feature>
<accession>A0A284SB52</accession>